<sequence>MITTGELLWTAVLFIWVILVVMVIAKAFYSFFNKRYGHRVAIYYVRKVIHILAGGLVALVIALYPIFSTPILPLAMALVLALFTYIPHKTGKLMYWFQDPENIYEVDFCIMWGVFITLGWLAGKQFGYNSPFLFGALPLLFMAVGDGVTGIVRNALFRRRVKHWSGNIAMFVVSAAIALALNFGIPGVLSALAASIVERFEYLGRIRLDDNVTVPTASFAVLYLLHLI</sequence>
<comment type="caution">
    <text evidence="2">The sequence shown here is derived from an EMBL/GenBank/DDBJ whole genome shotgun (WGS) entry which is preliminary data.</text>
</comment>
<reference evidence="2" key="1">
    <citation type="journal article" date="2020" name="mSystems">
        <title>Genome- and Community-Level Interaction Insights into Carbon Utilization and Element Cycling Functions of Hydrothermarchaeota in Hydrothermal Sediment.</title>
        <authorList>
            <person name="Zhou Z."/>
            <person name="Liu Y."/>
            <person name="Xu W."/>
            <person name="Pan J."/>
            <person name="Luo Z.H."/>
            <person name="Li M."/>
        </authorList>
    </citation>
    <scope>NUCLEOTIDE SEQUENCE [LARGE SCALE GENOMIC DNA]</scope>
    <source>
        <strain evidence="2">SpSt-735</strain>
    </source>
</reference>
<feature type="transmembrane region" description="Helical" evidence="1">
    <location>
        <begin position="168"/>
        <end position="197"/>
    </location>
</feature>
<evidence type="ECO:0000313" key="2">
    <source>
        <dbReference type="EMBL" id="HGI44255.1"/>
    </source>
</evidence>
<gene>
    <name evidence="2" type="ORF">ENV17_07720</name>
</gene>
<name>A0A7C4BAG3_THEPE</name>
<keyword evidence="2" id="KW-0418">Kinase</keyword>
<feature type="transmembrane region" description="Helical" evidence="1">
    <location>
        <begin position="132"/>
        <end position="156"/>
    </location>
</feature>
<organism evidence="2">
    <name type="scientific">Thermofilum pendens</name>
    <dbReference type="NCBI Taxonomy" id="2269"/>
    <lineage>
        <taxon>Archaea</taxon>
        <taxon>Thermoproteota</taxon>
        <taxon>Thermoprotei</taxon>
        <taxon>Thermofilales</taxon>
        <taxon>Thermofilaceae</taxon>
        <taxon>Thermofilum</taxon>
    </lineage>
</organism>
<feature type="transmembrane region" description="Helical" evidence="1">
    <location>
        <begin position="12"/>
        <end position="32"/>
    </location>
</feature>
<keyword evidence="2" id="KW-0808">Transferase</keyword>
<protein>
    <submittedName>
        <fullName evidence="2">Dolichol kinase</fullName>
    </submittedName>
</protein>
<accession>A0A7C4BAG3</accession>
<dbReference type="GO" id="GO:0016301">
    <property type="term" value="F:kinase activity"/>
    <property type="evidence" value="ECO:0007669"/>
    <property type="project" value="UniProtKB-KW"/>
</dbReference>
<dbReference type="EMBL" id="DTFI01000225">
    <property type="protein sequence ID" value="HGI44255.1"/>
    <property type="molecule type" value="Genomic_DNA"/>
</dbReference>
<keyword evidence="1" id="KW-1133">Transmembrane helix</keyword>
<feature type="transmembrane region" description="Helical" evidence="1">
    <location>
        <begin position="70"/>
        <end position="87"/>
    </location>
</feature>
<evidence type="ECO:0000256" key="1">
    <source>
        <dbReference type="SAM" id="Phobius"/>
    </source>
</evidence>
<keyword evidence="1" id="KW-0472">Membrane</keyword>
<proteinExistence type="predicted"/>
<dbReference type="AlphaFoldDB" id="A0A7C4BAG3"/>
<feature type="transmembrane region" description="Helical" evidence="1">
    <location>
        <begin position="108"/>
        <end position="126"/>
    </location>
</feature>
<keyword evidence="1" id="KW-0812">Transmembrane</keyword>